<feature type="domain" description="POTRA" evidence="1">
    <location>
        <begin position="94"/>
        <end position="168"/>
    </location>
</feature>
<accession>A0A1C9C7I0</accession>
<dbReference type="Gene3D" id="3.10.20.310">
    <property type="entry name" value="membrane protein fhac"/>
    <property type="match status" value="1"/>
</dbReference>
<dbReference type="RefSeq" id="YP_009293650.1">
    <property type="nucleotide sequence ID" value="NC_031144.1"/>
</dbReference>
<dbReference type="AlphaFoldDB" id="A0A1C9C7I0"/>
<dbReference type="Pfam" id="PF07244">
    <property type="entry name" value="POTRA"/>
    <property type="match status" value="1"/>
</dbReference>
<dbReference type="EMBL" id="KX284709">
    <property type="protein sequence ID" value="AOM64332.1"/>
    <property type="molecule type" value="Genomic_DNA"/>
</dbReference>
<dbReference type="GeneID" id="29069457"/>
<geneLocation type="plastid" evidence="2"/>
<protein>
    <recommendedName>
        <fullName evidence="1">POTRA domain-containing protein</fullName>
    </recommendedName>
</protein>
<evidence type="ECO:0000259" key="1">
    <source>
        <dbReference type="Pfam" id="PF07244"/>
    </source>
</evidence>
<proteinExistence type="predicted"/>
<name>A0A1C9C7I0_RHOPU</name>
<reference evidence="2" key="1">
    <citation type="journal article" date="2016" name="BMC Biol.">
        <title>Parallel evolution of highly conserved plastid genome architecture in red seaweeds and seed plants.</title>
        <authorList>
            <person name="Lee J."/>
            <person name="Cho C.H."/>
            <person name="Park S.I."/>
            <person name="Choi J.W."/>
            <person name="Song H.S."/>
            <person name="West J.A."/>
            <person name="Bhattacharya D."/>
            <person name="Yoon H.S."/>
        </authorList>
    </citation>
    <scope>NUCLEOTIDE SEQUENCE</scope>
</reference>
<dbReference type="InterPro" id="IPR010827">
    <property type="entry name" value="BamA/TamA_POTRA"/>
</dbReference>
<keyword evidence="2" id="KW-0934">Plastid</keyword>
<dbReference type="GO" id="GO:0019867">
    <property type="term" value="C:outer membrane"/>
    <property type="evidence" value="ECO:0007669"/>
    <property type="project" value="InterPro"/>
</dbReference>
<gene>
    <name evidence="2" type="primary">orf621</name>
    <name evidence="2" type="ORF">Rhodyp_054</name>
</gene>
<sequence length="649" mass="77496">MQTYEQKQGKTSVISFSKIQLNNVNKRIIDKLIDKKIIFQWRKIKSITKIRKVKNILKNIQCSGYFRYIKATQFSDYNENTKSLMLALEINPVLKKINIFDHSKLQIPKYLLKKIFEQQIGLPKNYTKIQKSIKKISFWYQHQGFKYANIRLIDTQNSGDIYIIIDEGIVRKIETASTRSSFLTSHFNQNLKILIKKELSIYINNPLSTRSLDLFISRLKYLNLCHECNYVIQLRKTGIYIKIYYETLDQSRFYLYYKNQFIENYRQLIELLLYNLIQFSYGKKFFTIMKLLNFHSSIADIKEYLRIYCYLIRSRHIDNFAMNAQISNRLLRMDALIFKYYLQTSKDLKIIAIFIIHAYTKISARILFNPLTYIVKKKMHYAQITNLKLKSSVVNFLIKHSFINDIIIIQNLLIYKNRYNVTYLSIKNLNLTIDYSSCSIINNIACKLNISQKKIQNKLIYLKIATRCNLLYLIEETNIGKYFEIQSKLLAAVIKSIDAHFYKLNHLTQVITGKYIHCFYIPKVIPYIRKNLLSFSLEYNFLINQKSYICMHKEAYCDKKSLNNGLTVNLVKYSYCFLSIEYHAYQWKYLSTYLFYKFIGDYFRIINIKKGIGVQVNIPIKKLSNVKIEYMPYQEDRSRVYMFNHPKYN</sequence>
<evidence type="ECO:0000313" key="2">
    <source>
        <dbReference type="EMBL" id="AOM64332.1"/>
    </source>
</evidence>
<organism evidence="2">
    <name type="scientific">Rhodymenia pseudopalmata</name>
    <name type="common">Red alga</name>
    <dbReference type="NCBI Taxonomy" id="31502"/>
    <lineage>
        <taxon>Eukaryota</taxon>
        <taxon>Rhodophyta</taxon>
        <taxon>Florideophyceae</taxon>
        <taxon>Rhodymeniophycidae</taxon>
        <taxon>Rhodymeniales</taxon>
        <taxon>Rhodymeniaceae</taxon>
        <taxon>Rhodymenia</taxon>
    </lineage>
</organism>